<evidence type="ECO:0000256" key="4">
    <source>
        <dbReference type="ARBA" id="ARBA00023125"/>
    </source>
</evidence>
<dbReference type="NCBIfam" id="NF007230">
    <property type="entry name" value="PRK09648.1"/>
    <property type="match status" value="1"/>
</dbReference>
<evidence type="ECO:0000256" key="1">
    <source>
        <dbReference type="ARBA" id="ARBA00010641"/>
    </source>
</evidence>
<dbReference type="GO" id="GO:0016987">
    <property type="term" value="F:sigma factor activity"/>
    <property type="evidence" value="ECO:0007669"/>
    <property type="project" value="UniProtKB-KW"/>
</dbReference>
<comment type="caution">
    <text evidence="8">The sequence shown here is derived from an EMBL/GenBank/DDBJ whole genome shotgun (WGS) entry which is preliminary data.</text>
</comment>
<dbReference type="Gene3D" id="1.10.10.10">
    <property type="entry name" value="Winged helix-like DNA-binding domain superfamily/Winged helix DNA-binding domain"/>
    <property type="match status" value="1"/>
</dbReference>
<evidence type="ECO:0000313" key="8">
    <source>
        <dbReference type="EMBL" id="TKV59017.1"/>
    </source>
</evidence>
<dbReference type="Proteomes" id="UP000306985">
    <property type="component" value="Unassembled WGS sequence"/>
</dbReference>
<dbReference type="InterPro" id="IPR007627">
    <property type="entry name" value="RNA_pol_sigma70_r2"/>
</dbReference>
<dbReference type="OrthoDB" id="160825at2"/>
<dbReference type="CDD" id="cd06171">
    <property type="entry name" value="Sigma70_r4"/>
    <property type="match status" value="1"/>
</dbReference>
<sequence>MNDLVDQAVAGHTPSLQALLSQVHPIVVRYCRSRLSSTYRSGTTADDVAQEVCMAVLTALPTFRQEGRPFVAFVYGIAAHKVADVHRAAARSRALPVADLPDAPTGERGPEQHVLAGTTSDLMDGLLANLPDSQQEIVRLRIVVGFSADETAAALGMTAGAVRVAQHRALNKLRSLLAADAGLTEQLM</sequence>
<dbReference type="SUPFAM" id="SSF88946">
    <property type="entry name" value="Sigma2 domain of RNA polymerase sigma factors"/>
    <property type="match status" value="1"/>
</dbReference>
<dbReference type="Pfam" id="PF04545">
    <property type="entry name" value="Sigma70_r4"/>
    <property type="match status" value="1"/>
</dbReference>
<dbReference type="GO" id="GO:0006352">
    <property type="term" value="P:DNA-templated transcription initiation"/>
    <property type="evidence" value="ECO:0007669"/>
    <property type="project" value="InterPro"/>
</dbReference>
<name>A0A4U6QFG6_9ACTN</name>
<evidence type="ECO:0000256" key="3">
    <source>
        <dbReference type="ARBA" id="ARBA00023082"/>
    </source>
</evidence>
<dbReference type="InterPro" id="IPR036388">
    <property type="entry name" value="WH-like_DNA-bd_sf"/>
</dbReference>
<keyword evidence="2" id="KW-0805">Transcription regulation</keyword>
<dbReference type="InterPro" id="IPR039425">
    <property type="entry name" value="RNA_pol_sigma-70-like"/>
</dbReference>
<evidence type="ECO:0000259" key="7">
    <source>
        <dbReference type="Pfam" id="PF04545"/>
    </source>
</evidence>
<protein>
    <submittedName>
        <fullName evidence="8">Sigma-70 family RNA polymerase sigma factor</fullName>
    </submittedName>
</protein>
<evidence type="ECO:0000259" key="6">
    <source>
        <dbReference type="Pfam" id="PF04542"/>
    </source>
</evidence>
<keyword evidence="5" id="KW-0804">Transcription</keyword>
<evidence type="ECO:0000256" key="2">
    <source>
        <dbReference type="ARBA" id="ARBA00023015"/>
    </source>
</evidence>
<dbReference type="AlphaFoldDB" id="A0A4U6QFG6"/>
<comment type="similarity">
    <text evidence="1">Belongs to the sigma-70 factor family. ECF subfamily.</text>
</comment>
<keyword evidence="3" id="KW-0731">Sigma factor</keyword>
<gene>
    <name evidence="8" type="ORF">FDO65_14625</name>
</gene>
<dbReference type="InterPro" id="IPR007630">
    <property type="entry name" value="RNA_pol_sigma70_r4"/>
</dbReference>
<evidence type="ECO:0000256" key="5">
    <source>
        <dbReference type="ARBA" id="ARBA00023163"/>
    </source>
</evidence>
<accession>A0A4U6QFG6</accession>
<dbReference type="EMBL" id="SZZH01000003">
    <property type="protein sequence ID" value="TKV59017.1"/>
    <property type="molecule type" value="Genomic_DNA"/>
</dbReference>
<dbReference type="NCBIfam" id="TIGR02937">
    <property type="entry name" value="sigma70-ECF"/>
    <property type="match status" value="1"/>
</dbReference>
<keyword evidence="4" id="KW-0238">DNA-binding</keyword>
<proteinExistence type="inferred from homology"/>
<feature type="domain" description="RNA polymerase sigma-70 region 4" evidence="7">
    <location>
        <begin position="126"/>
        <end position="174"/>
    </location>
</feature>
<dbReference type="GO" id="GO:0003677">
    <property type="term" value="F:DNA binding"/>
    <property type="evidence" value="ECO:0007669"/>
    <property type="project" value="UniProtKB-KW"/>
</dbReference>
<dbReference type="Gene3D" id="1.10.1740.10">
    <property type="match status" value="1"/>
</dbReference>
<dbReference type="Pfam" id="PF04542">
    <property type="entry name" value="Sigma70_r2"/>
    <property type="match status" value="1"/>
</dbReference>
<keyword evidence="9" id="KW-1185">Reference proteome</keyword>
<evidence type="ECO:0000313" key="9">
    <source>
        <dbReference type="Proteomes" id="UP000306985"/>
    </source>
</evidence>
<dbReference type="SUPFAM" id="SSF88659">
    <property type="entry name" value="Sigma3 and sigma4 domains of RNA polymerase sigma factors"/>
    <property type="match status" value="1"/>
</dbReference>
<dbReference type="PANTHER" id="PTHR43133:SF58">
    <property type="entry name" value="ECF RNA POLYMERASE SIGMA FACTOR SIGD"/>
    <property type="match status" value="1"/>
</dbReference>
<dbReference type="InterPro" id="IPR013324">
    <property type="entry name" value="RNA_pol_sigma_r3/r4-like"/>
</dbReference>
<feature type="domain" description="RNA polymerase sigma-70 region 2" evidence="6">
    <location>
        <begin position="20"/>
        <end position="91"/>
    </location>
</feature>
<organism evidence="8 9">
    <name type="scientific">Nakamurella flava</name>
    <dbReference type="NCBI Taxonomy" id="2576308"/>
    <lineage>
        <taxon>Bacteria</taxon>
        <taxon>Bacillati</taxon>
        <taxon>Actinomycetota</taxon>
        <taxon>Actinomycetes</taxon>
        <taxon>Nakamurellales</taxon>
        <taxon>Nakamurellaceae</taxon>
        <taxon>Nakamurella</taxon>
    </lineage>
</organism>
<dbReference type="PANTHER" id="PTHR43133">
    <property type="entry name" value="RNA POLYMERASE ECF-TYPE SIGMA FACTO"/>
    <property type="match status" value="1"/>
</dbReference>
<dbReference type="InterPro" id="IPR014284">
    <property type="entry name" value="RNA_pol_sigma-70_dom"/>
</dbReference>
<reference evidence="8 9" key="1">
    <citation type="submission" date="2019-05" db="EMBL/GenBank/DDBJ databases">
        <title>Nakamurella sp. N5BH11, whole genome shotgun sequence.</title>
        <authorList>
            <person name="Tuo L."/>
        </authorList>
    </citation>
    <scope>NUCLEOTIDE SEQUENCE [LARGE SCALE GENOMIC DNA]</scope>
    <source>
        <strain evidence="8 9">N5BH11</strain>
    </source>
</reference>
<dbReference type="InterPro" id="IPR013325">
    <property type="entry name" value="RNA_pol_sigma_r2"/>
</dbReference>